<proteinExistence type="predicted"/>
<dbReference type="SUPFAM" id="SSF51735">
    <property type="entry name" value="NAD(P)-binding Rossmann-fold domains"/>
    <property type="match status" value="1"/>
</dbReference>
<dbReference type="EMBL" id="JAGGKV010000001">
    <property type="protein sequence ID" value="MBP1961548.1"/>
    <property type="molecule type" value="Genomic_DNA"/>
</dbReference>
<dbReference type="PANTHER" id="PTHR43544:SF12">
    <property type="entry name" value="NAD(P)-BINDING ROSSMANN-FOLD SUPERFAMILY PROTEIN"/>
    <property type="match status" value="1"/>
</dbReference>
<reference evidence="1 2" key="1">
    <citation type="submission" date="2021-03" db="EMBL/GenBank/DDBJ databases">
        <title>Genomic Encyclopedia of Type Strains, Phase IV (KMG-IV): sequencing the most valuable type-strain genomes for metagenomic binning, comparative biology and taxonomic classification.</title>
        <authorList>
            <person name="Goeker M."/>
        </authorList>
    </citation>
    <scope>NUCLEOTIDE SEQUENCE [LARGE SCALE GENOMIC DNA]</scope>
    <source>
        <strain evidence="1 2">DSM 24950</strain>
    </source>
</reference>
<dbReference type="InterPro" id="IPR002347">
    <property type="entry name" value="SDR_fam"/>
</dbReference>
<dbReference type="Gene3D" id="3.40.50.720">
    <property type="entry name" value="NAD(P)-binding Rossmann-like Domain"/>
    <property type="match status" value="1"/>
</dbReference>
<dbReference type="Pfam" id="PF00106">
    <property type="entry name" value="adh_short"/>
    <property type="match status" value="1"/>
</dbReference>
<name>A0ABS4HSG0_9BACL</name>
<accession>A0ABS4HSG0</accession>
<dbReference type="Proteomes" id="UP001519344">
    <property type="component" value="Unassembled WGS sequence"/>
</dbReference>
<dbReference type="InterPro" id="IPR051468">
    <property type="entry name" value="Fungal_SecMetab_SDRs"/>
</dbReference>
<dbReference type="RefSeq" id="WP_240159892.1">
    <property type="nucleotide sequence ID" value="NZ_JAAOZR010000031.1"/>
</dbReference>
<protein>
    <submittedName>
        <fullName evidence="1">NAD(P)-dependent dehydrogenase (Short-subunit alcohol dehydrogenase family)</fullName>
    </submittedName>
</protein>
<dbReference type="PANTHER" id="PTHR43544">
    <property type="entry name" value="SHORT-CHAIN DEHYDROGENASE/REDUCTASE"/>
    <property type="match status" value="1"/>
</dbReference>
<gene>
    <name evidence="1" type="ORF">J2Z65_000742</name>
</gene>
<keyword evidence="2" id="KW-1185">Reference proteome</keyword>
<organism evidence="1 2">
    <name type="scientific">Paenibacillus aceris</name>
    <dbReference type="NCBI Taxonomy" id="869555"/>
    <lineage>
        <taxon>Bacteria</taxon>
        <taxon>Bacillati</taxon>
        <taxon>Bacillota</taxon>
        <taxon>Bacilli</taxon>
        <taxon>Bacillales</taxon>
        <taxon>Paenibacillaceae</taxon>
        <taxon>Paenibacillus</taxon>
    </lineage>
</organism>
<evidence type="ECO:0000313" key="2">
    <source>
        <dbReference type="Proteomes" id="UP001519344"/>
    </source>
</evidence>
<comment type="caution">
    <text evidence="1">The sequence shown here is derived from an EMBL/GenBank/DDBJ whole genome shotgun (WGS) entry which is preliminary data.</text>
</comment>
<sequence length="239" mass="26433">MNKAVCVTGTDRGIGLAITESLLHQGYTVYAGGVLEKNEVMHKLAEQFPNQLHVFKLDVGSDESVKEAARYIKNRTTKLDLLINNAAILGDTEKTVEDDIDFEEIQRVYNVTAVGAIRMSNALIEPIMNGGKLIVNISSEAGSIANSHRDAWFGYCMAKSALNMGSTIIHNKIRKEGGRVMLIHPGWVKSYMSGEWNPAGTFTSEEAAMNILNRIEEHKDRLLELPLYIGADNGNELPW</sequence>
<evidence type="ECO:0000313" key="1">
    <source>
        <dbReference type="EMBL" id="MBP1961548.1"/>
    </source>
</evidence>
<dbReference type="PRINTS" id="PR00081">
    <property type="entry name" value="GDHRDH"/>
</dbReference>
<dbReference type="InterPro" id="IPR036291">
    <property type="entry name" value="NAD(P)-bd_dom_sf"/>
</dbReference>